<dbReference type="Proteomes" id="UP001589654">
    <property type="component" value="Unassembled WGS sequence"/>
</dbReference>
<protein>
    <submittedName>
        <fullName evidence="2">Uncharacterized protein</fullName>
    </submittedName>
</protein>
<keyword evidence="1" id="KW-0472">Membrane</keyword>
<dbReference type="RefSeq" id="WP_290247704.1">
    <property type="nucleotide sequence ID" value="NZ_JAUFQT010000001.1"/>
</dbReference>
<keyword evidence="1" id="KW-1133">Transmembrane helix</keyword>
<gene>
    <name evidence="2" type="ORF">ACFFUR_11490</name>
</gene>
<sequence>MDSKIFFDLSRRHLFTSFFMMVVTSMMLVIIDNTGRKEKTAAHYKGH</sequence>
<evidence type="ECO:0000313" key="3">
    <source>
        <dbReference type="Proteomes" id="UP001589654"/>
    </source>
</evidence>
<keyword evidence="1" id="KW-0812">Transmembrane</keyword>
<feature type="transmembrane region" description="Helical" evidence="1">
    <location>
        <begin position="12"/>
        <end position="31"/>
    </location>
</feature>
<evidence type="ECO:0000256" key="1">
    <source>
        <dbReference type="SAM" id="Phobius"/>
    </source>
</evidence>
<organism evidence="2 3">
    <name type="scientific">Echinicola jeungdonensis</name>
    <dbReference type="NCBI Taxonomy" id="709343"/>
    <lineage>
        <taxon>Bacteria</taxon>
        <taxon>Pseudomonadati</taxon>
        <taxon>Bacteroidota</taxon>
        <taxon>Cytophagia</taxon>
        <taxon>Cytophagales</taxon>
        <taxon>Cyclobacteriaceae</taxon>
        <taxon>Echinicola</taxon>
    </lineage>
</organism>
<proteinExistence type="predicted"/>
<reference evidence="2 3" key="1">
    <citation type="submission" date="2024-09" db="EMBL/GenBank/DDBJ databases">
        <authorList>
            <person name="Sun Q."/>
            <person name="Mori K."/>
        </authorList>
    </citation>
    <scope>NUCLEOTIDE SEQUENCE [LARGE SCALE GENOMIC DNA]</scope>
    <source>
        <strain evidence="2 3">CECT 7682</strain>
    </source>
</reference>
<keyword evidence="3" id="KW-1185">Reference proteome</keyword>
<dbReference type="EMBL" id="JBHMEW010000061">
    <property type="protein sequence ID" value="MFB9212430.1"/>
    <property type="molecule type" value="Genomic_DNA"/>
</dbReference>
<accession>A0ABV5J6I5</accession>
<comment type="caution">
    <text evidence="2">The sequence shown here is derived from an EMBL/GenBank/DDBJ whole genome shotgun (WGS) entry which is preliminary data.</text>
</comment>
<evidence type="ECO:0000313" key="2">
    <source>
        <dbReference type="EMBL" id="MFB9212430.1"/>
    </source>
</evidence>
<name>A0ABV5J6I5_9BACT</name>